<dbReference type="InterPro" id="IPR020557">
    <property type="entry name" value="Fumarate_lyase_CS"/>
</dbReference>
<evidence type="ECO:0000256" key="1">
    <source>
        <dbReference type="SAM" id="SignalP"/>
    </source>
</evidence>
<dbReference type="PANTHER" id="PTHR11444:SF1">
    <property type="entry name" value="FUMARATE HYDRATASE, MITOCHONDRIAL"/>
    <property type="match status" value="1"/>
</dbReference>
<keyword evidence="4" id="KW-1185">Reference proteome</keyword>
<comment type="caution">
    <text evidence="3">The sequence shown here is derived from an EMBL/GenBank/DDBJ whole genome shotgun (WGS) entry which is preliminary data.</text>
</comment>
<reference evidence="3 4" key="1">
    <citation type="journal article" date="2022" name="Nat. Plants">
        <title>Genomes of leafy and leafless Platanthera orchids illuminate the evolution of mycoheterotrophy.</title>
        <authorList>
            <person name="Li M.H."/>
            <person name="Liu K.W."/>
            <person name="Li Z."/>
            <person name="Lu H.C."/>
            <person name="Ye Q.L."/>
            <person name="Zhang D."/>
            <person name="Wang J.Y."/>
            <person name="Li Y.F."/>
            <person name="Zhong Z.M."/>
            <person name="Liu X."/>
            <person name="Yu X."/>
            <person name="Liu D.K."/>
            <person name="Tu X.D."/>
            <person name="Liu B."/>
            <person name="Hao Y."/>
            <person name="Liao X.Y."/>
            <person name="Jiang Y.T."/>
            <person name="Sun W.H."/>
            <person name="Chen J."/>
            <person name="Chen Y.Q."/>
            <person name="Ai Y."/>
            <person name="Zhai J.W."/>
            <person name="Wu S.S."/>
            <person name="Zhou Z."/>
            <person name="Hsiao Y.Y."/>
            <person name="Wu W.L."/>
            <person name="Chen Y.Y."/>
            <person name="Lin Y.F."/>
            <person name="Hsu J.L."/>
            <person name="Li C.Y."/>
            <person name="Wang Z.W."/>
            <person name="Zhao X."/>
            <person name="Zhong W.Y."/>
            <person name="Ma X.K."/>
            <person name="Ma L."/>
            <person name="Huang J."/>
            <person name="Chen G.Z."/>
            <person name="Huang M.Z."/>
            <person name="Huang L."/>
            <person name="Peng D.H."/>
            <person name="Luo Y.B."/>
            <person name="Zou S.Q."/>
            <person name="Chen S.P."/>
            <person name="Lan S."/>
            <person name="Tsai W.C."/>
            <person name="Van de Peer Y."/>
            <person name="Liu Z.J."/>
        </authorList>
    </citation>
    <scope>NUCLEOTIDE SEQUENCE [LARGE SCALE GENOMIC DNA]</scope>
    <source>
        <strain evidence="3">Lor288</strain>
    </source>
</reference>
<dbReference type="InterPro" id="IPR008948">
    <property type="entry name" value="L-Aspartase-like"/>
</dbReference>
<feature type="chain" id="PRO_5046107831" description="Fumarate lyase N-terminal domain-containing protein" evidence="1">
    <location>
        <begin position="21"/>
        <end position="81"/>
    </location>
</feature>
<evidence type="ECO:0000259" key="2">
    <source>
        <dbReference type="Pfam" id="PF00206"/>
    </source>
</evidence>
<evidence type="ECO:0000313" key="3">
    <source>
        <dbReference type="EMBL" id="KAK8965479.1"/>
    </source>
</evidence>
<dbReference type="SUPFAM" id="SSF48557">
    <property type="entry name" value="L-aspartase-like"/>
    <property type="match status" value="1"/>
</dbReference>
<dbReference type="Proteomes" id="UP001412067">
    <property type="component" value="Unassembled WGS sequence"/>
</dbReference>
<dbReference type="PROSITE" id="PS00163">
    <property type="entry name" value="FUMARATE_LYASES"/>
    <property type="match status" value="1"/>
</dbReference>
<feature type="domain" description="Fumarate lyase N-terminal" evidence="2">
    <location>
        <begin position="23"/>
        <end position="63"/>
    </location>
</feature>
<feature type="signal peptide" evidence="1">
    <location>
        <begin position="1"/>
        <end position="20"/>
    </location>
</feature>
<evidence type="ECO:0000313" key="4">
    <source>
        <dbReference type="Proteomes" id="UP001412067"/>
    </source>
</evidence>
<sequence>MIEFANILLLVFILISPLNACPSGPRCGLGELILPENEPGSSIMPGKVNPTQCEALTMVCAQICHDWGIFPTLSKKYLIGL</sequence>
<accession>A0ABR2MPH9</accession>
<keyword evidence="1" id="KW-0732">Signal</keyword>
<dbReference type="InterPro" id="IPR022761">
    <property type="entry name" value="Fumarate_lyase_N"/>
</dbReference>
<organism evidence="3 4">
    <name type="scientific">Platanthera guangdongensis</name>
    <dbReference type="NCBI Taxonomy" id="2320717"/>
    <lineage>
        <taxon>Eukaryota</taxon>
        <taxon>Viridiplantae</taxon>
        <taxon>Streptophyta</taxon>
        <taxon>Embryophyta</taxon>
        <taxon>Tracheophyta</taxon>
        <taxon>Spermatophyta</taxon>
        <taxon>Magnoliopsida</taxon>
        <taxon>Liliopsida</taxon>
        <taxon>Asparagales</taxon>
        <taxon>Orchidaceae</taxon>
        <taxon>Orchidoideae</taxon>
        <taxon>Orchideae</taxon>
        <taxon>Orchidinae</taxon>
        <taxon>Platanthera</taxon>
    </lineage>
</organism>
<dbReference type="Pfam" id="PF00206">
    <property type="entry name" value="Lyase_1"/>
    <property type="match status" value="1"/>
</dbReference>
<dbReference type="InterPro" id="IPR005677">
    <property type="entry name" value="Fum_hydII"/>
</dbReference>
<dbReference type="EMBL" id="JBBWWR010000006">
    <property type="protein sequence ID" value="KAK8965479.1"/>
    <property type="molecule type" value="Genomic_DNA"/>
</dbReference>
<dbReference type="PANTHER" id="PTHR11444">
    <property type="entry name" value="ASPARTATEAMMONIA/ARGININOSUCCINATE/ADENYLOSUCCINATE LYASE"/>
    <property type="match status" value="1"/>
</dbReference>
<dbReference type="Gene3D" id="1.20.200.10">
    <property type="entry name" value="Fumarase/aspartase (Central domain)"/>
    <property type="match status" value="1"/>
</dbReference>
<protein>
    <recommendedName>
        <fullName evidence="2">Fumarate lyase N-terminal domain-containing protein</fullName>
    </recommendedName>
</protein>
<gene>
    <name evidence="3" type="ORF">KSP40_PGU019791</name>
</gene>
<name>A0ABR2MPH9_9ASPA</name>
<proteinExistence type="predicted"/>